<evidence type="ECO:0000313" key="8">
    <source>
        <dbReference type="Proteomes" id="UP001501195"/>
    </source>
</evidence>
<dbReference type="Pfam" id="PF07584">
    <property type="entry name" value="BatA"/>
    <property type="match status" value="1"/>
</dbReference>
<protein>
    <submittedName>
        <fullName evidence="7">VWA domain-containing protein</fullName>
    </submittedName>
</protein>
<dbReference type="PANTHER" id="PTHR22550">
    <property type="entry name" value="SPORE GERMINATION PROTEIN"/>
    <property type="match status" value="1"/>
</dbReference>
<keyword evidence="3 5" id="KW-1133">Transmembrane helix</keyword>
<name>A0ABP9IBE4_9ACTN</name>
<evidence type="ECO:0000259" key="6">
    <source>
        <dbReference type="PROSITE" id="PS50234"/>
    </source>
</evidence>
<reference evidence="8" key="1">
    <citation type="journal article" date="2019" name="Int. J. Syst. Evol. Microbiol.">
        <title>The Global Catalogue of Microorganisms (GCM) 10K type strain sequencing project: providing services to taxonomists for standard genome sequencing and annotation.</title>
        <authorList>
            <consortium name="The Broad Institute Genomics Platform"/>
            <consortium name="The Broad Institute Genome Sequencing Center for Infectious Disease"/>
            <person name="Wu L."/>
            <person name="Ma J."/>
        </authorList>
    </citation>
    <scope>NUCLEOTIDE SEQUENCE [LARGE SCALE GENOMIC DNA]</scope>
    <source>
        <strain evidence="8">JCM 18126</strain>
    </source>
</reference>
<dbReference type="InterPro" id="IPR024163">
    <property type="entry name" value="Aerotolerance_reg_N"/>
</dbReference>
<dbReference type="PANTHER" id="PTHR22550:SF5">
    <property type="entry name" value="LEUCINE ZIPPER PROTEIN 4"/>
    <property type="match status" value="1"/>
</dbReference>
<dbReference type="SMART" id="SM00327">
    <property type="entry name" value="VWA"/>
    <property type="match status" value="1"/>
</dbReference>
<keyword evidence="1" id="KW-1003">Cell membrane</keyword>
<dbReference type="InterPro" id="IPR050768">
    <property type="entry name" value="UPF0353/GerABKA_families"/>
</dbReference>
<dbReference type="InterPro" id="IPR036465">
    <property type="entry name" value="vWFA_dom_sf"/>
</dbReference>
<proteinExistence type="predicted"/>
<dbReference type="Pfam" id="PF13519">
    <property type="entry name" value="VWA_2"/>
    <property type="match status" value="1"/>
</dbReference>
<evidence type="ECO:0000256" key="3">
    <source>
        <dbReference type="ARBA" id="ARBA00022989"/>
    </source>
</evidence>
<dbReference type="Proteomes" id="UP001501195">
    <property type="component" value="Unassembled WGS sequence"/>
</dbReference>
<accession>A0ABP9IBE4</accession>
<evidence type="ECO:0000256" key="2">
    <source>
        <dbReference type="ARBA" id="ARBA00022692"/>
    </source>
</evidence>
<keyword evidence="2 5" id="KW-0812">Transmembrane</keyword>
<dbReference type="SUPFAM" id="SSF53300">
    <property type="entry name" value="vWA-like"/>
    <property type="match status" value="1"/>
</dbReference>
<feature type="transmembrane region" description="Helical" evidence="5">
    <location>
        <begin position="294"/>
        <end position="314"/>
    </location>
</feature>
<evidence type="ECO:0000256" key="1">
    <source>
        <dbReference type="ARBA" id="ARBA00022475"/>
    </source>
</evidence>
<sequence length="319" mass="32090">MSDLTFGAPWRLLLLLAVAALAAGYVVLQRRRTAYAVRFADVDLLASVAPRHPGWRRHVSAGLLVAALAVMTAAFARPAAAVEVPREAATVVVALDTSLSMEATDVSPSRFAAAQDAAAAFVADLPESFEVGLVSFAGTASVQVAPTDDRAAVVEAIRRLQLGQGTAIGEAVAASVATATQVAGQAQGEGAAPARVVLLSDGSNTQGRSLEDAVGVAASAGVPVSTIAYGTADGTVTVDGQTVRVPVDADALAQLAAATGGQAYEATSAGQLADVYDDIGEQVGTTTEHREVTAGFAGLALLLAVAAAGTSLAWSPRMV</sequence>
<gene>
    <name evidence="7" type="ORF">GCM10023225_30980</name>
</gene>
<evidence type="ECO:0000313" key="7">
    <source>
        <dbReference type="EMBL" id="GAA4992849.1"/>
    </source>
</evidence>
<feature type="domain" description="VWFA" evidence="6">
    <location>
        <begin position="90"/>
        <end position="279"/>
    </location>
</feature>
<dbReference type="Gene3D" id="3.40.50.410">
    <property type="entry name" value="von Willebrand factor, type A domain"/>
    <property type="match status" value="1"/>
</dbReference>
<keyword evidence="8" id="KW-1185">Reference proteome</keyword>
<evidence type="ECO:0000256" key="4">
    <source>
        <dbReference type="ARBA" id="ARBA00023136"/>
    </source>
</evidence>
<comment type="caution">
    <text evidence="7">The sequence shown here is derived from an EMBL/GenBank/DDBJ whole genome shotgun (WGS) entry which is preliminary data.</text>
</comment>
<organism evidence="7 8">
    <name type="scientific">Kineococcus glutinatus</name>
    <dbReference type="NCBI Taxonomy" id="1070872"/>
    <lineage>
        <taxon>Bacteria</taxon>
        <taxon>Bacillati</taxon>
        <taxon>Actinomycetota</taxon>
        <taxon>Actinomycetes</taxon>
        <taxon>Kineosporiales</taxon>
        <taxon>Kineosporiaceae</taxon>
        <taxon>Kineococcus</taxon>
    </lineage>
</organism>
<evidence type="ECO:0000256" key="5">
    <source>
        <dbReference type="SAM" id="Phobius"/>
    </source>
</evidence>
<dbReference type="EMBL" id="BAABIL010000565">
    <property type="protein sequence ID" value="GAA4992849.1"/>
    <property type="molecule type" value="Genomic_DNA"/>
</dbReference>
<feature type="transmembrane region" description="Helical" evidence="5">
    <location>
        <begin position="12"/>
        <end position="28"/>
    </location>
</feature>
<dbReference type="RefSeq" id="WP_345713633.1">
    <property type="nucleotide sequence ID" value="NZ_BAABIL010000565.1"/>
</dbReference>
<dbReference type="InterPro" id="IPR002035">
    <property type="entry name" value="VWF_A"/>
</dbReference>
<dbReference type="PROSITE" id="PS50234">
    <property type="entry name" value="VWFA"/>
    <property type="match status" value="1"/>
</dbReference>
<keyword evidence="4 5" id="KW-0472">Membrane</keyword>